<keyword evidence="2" id="KW-1185">Reference proteome</keyword>
<name>A0A9N8Z5C8_9GLOM</name>
<dbReference type="AlphaFoldDB" id="A0A9N8Z5C8"/>
<dbReference type="OrthoDB" id="10416198at2759"/>
<dbReference type="EMBL" id="CAJVPQ010000351">
    <property type="protein sequence ID" value="CAG8473909.1"/>
    <property type="molecule type" value="Genomic_DNA"/>
</dbReference>
<comment type="caution">
    <text evidence="1">The sequence shown here is derived from an EMBL/GenBank/DDBJ whole genome shotgun (WGS) entry which is preliminary data.</text>
</comment>
<gene>
    <name evidence="1" type="ORF">FCALED_LOCUS2362</name>
</gene>
<sequence length="94" mass="10588">MNQWSLRFNQFNGKSHYIELSTVAITWFPVYPALISCEEIVKASNDGLVIFEFPVYPALFSCKEIVKAVYPALISCEEVIKVSNDGPVVFKALL</sequence>
<evidence type="ECO:0000313" key="2">
    <source>
        <dbReference type="Proteomes" id="UP000789570"/>
    </source>
</evidence>
<protein>
    <submittedName>
        <fullName evidence="1">17318_t:CDS:1</fullName>
    </submittedName>
</protein>
<evidence type="ECO:0000313" key="1">
    <source>
        <dbReference type="EMBL" id="CAG8473909.1"/>
    </source>
</evidence>
<accession>A0A9N8Z5C8</accession>
<organism evidence="1 2">
    <name type="scientific">Funneliformis caledonium</name>
    <dbReference type="NCBI Taxonomy" id="1117310"/>
    <lineage>
        <taxon>Eukaryota</taxon>
        <taxon>Fungi</taxon>
        <taxon>Fungi incertae sedis</taxon>
        <taxon>Mucoromycota</taxon>
        <taxon>Glomeromycotina</taxon>
        <taxon>Glomeromycetes</taxon>
        <taxon>Glomerales</taxon>
        <taxon>Glomeraceae</taxon>
        <taxon>Funneliformis</taxon>
    </lineage>
</organism>
<reference evidence="1" key="1">
    <citation type="submission" date="2021-06" db="EMBL/GenBank/DDBJ databases">
        <authorList>
            <person name="Kallberg Y."/>
            <person name="Tangrot J."/>
            <person name="Rosling A."/>
        </authorList>
    </citation>
    <scope>NUCLEOTIDE SEQUENCE</scope>
    <source>
        <strain evidence="1">UK204</strain>
    </source>
</reference>
<proteinExistence type="predicted"/>
<dbReference type="Proteomes" id="UP000789570">
    <property type="component" value="Unassembled WGS sequence"/>
</dbReference>